<evidence type="ECO:0000256" key="2">
    <source>
        <dbReference type="ARBA" id="ARBA00022475"/>
    </source>
</evidence>
<sequence length="397" mass="45766">MKKGIIVEHKSRYTIVMDKDGVFHKAIPMKEKDIGMETLYQQKQSIWQSFFLFFKGPIKWQLVPMVLICLLLISPLYIWVADEKAYAVVSIDINPSMNITIDENYHVLDVEPMNEDAEQLMDNLEVKNRTITSLTDEILNIITMDREEPEADRPVLMAVSYIDEEKQDHHFEDELGSYYQHLGYQVAIYEVSEELRTQSELEHVSMNELTAQSLEVSGGSDVKQVATENDTPKTSLNTEERELIENFYNHNKQDQEEEATQEEIEIDETEHEENEEDIEETNEGESKKETNDPVILPANASERAKEQISTNNGKKKDNNGKKVSEKNKAKKNDNGKGQKSKSKSKGKKQNHNKQHDKSHRDKKSKGKQDNRLNKSKINHNNKSNKKDKSHPGKGHNK</sequence>
<dbReference type="Pfam" id="PF12791">
    <property type="entry name" value="RsgI_N"/>
    <property type="match status" value="1"/>
</dbReference>
<name>A0A6N7QYD1_9BACI</name>
<keyword evidence="5 7" id="KW-0472">Membrane</keyword>
<dbReference type="InterPro" id="IPR024449">
    <property type="entry name" value="Anti-sigma_RsgI_N"/>
</dbReference>
<dbReference type="Proteomes" id="UP000435187">
    <property type="component" value="Unassembled WGS sequence"/>
</dbReference>
<evidence type="ECO:0000256" key="5">
    <source>
        <dbReference type="ARBA" id="ARBA00023136"/>
    </source>
</evidence>
<protein>
    <recommendedName>
        <fullName evidence="8">RsgI N-terminal anti-sigma domain-containing protein</fullName>
    </recommendedName>
</protein>
<dbReference type="Pfam" id="PF23750">
    <property type="entry name" value="RsgI_M"/>
    <property type="match status" value="1"/>
</dbReference>
<feature type="compositionally biased region" description="Polar residues" evidence="6">
    <location>
        <begin position="226"/>
        <end position="237"/>
    </location>
</feature>
<dbReference type="RefSeq" id="WP_153835779.1">
    <property type="nucleotide sequence ID" value="NZ_JBHUMW010000008.1"/>
</dbReference>
<evidence type="ECO:0000313" key="9">
    <source>
        <dbReference type="EMBL" id="MRI67173.1"/>
    </source>
</evidence>
<feature type="compositionally biased region" description="Basic residues" evidence="6">
    <location>
        <begin position="338"/>
        <end position="352"/>
    </location>
</feature>
<feature type="compositionally biased region" description="Basic residues" evidence="6">
    <location>
        <begin position="373"/>
        <end position="383"/>
    </location>
</feature>
<evidence type="ECO:0000256" key="7">
    <source>
        <dbReference type="SAM" id="Phobius"/>
    </source>
</evidence>
<dbReference type="InterPro" id="IPR055431">
    <property type="entry name" value="RsgI_M"/>
</dbReference>
<feature type="domain" description="RsgI N-terminal anti-sigma" evidence="8">
    <location>
        <begin position="2"/>
        <end position="49"/>
    </location>
</feature>
<feature type="transmembrane region" description="Helical" evidence="7">
    <location>
        <begin position="62"/>
        <end position="80"/>
    </location>
</feature>
<feature type="compositionally biased region" description="Basic and acidic residues" evidence="6">
    <location>
        <begin position="314"/>
        <end position="336"/>
    </location>
</feature>
<evidence type="ECO:0000313" key="10">
    <source>
        <dbReference type="Proteomes" id="UP000435187"/>
    </source>
</evidence>
<evidence type="ECO:0000256" key="3">
    <source>
        <dbReference type="ARBA" id="ARBA00022692"/>
    </source>
</evidence>
<feature type="region of interest" description="Disordered" evidence="6">
    <location>
        <begin position="216"/>
        <end position="397"/>
    </location>
</feature>
<feature type="compositionally biased region" description="Acidic residues" evidence="6">
    <location>
        <begin position="255"/>
        <end position="283"/>
    </location>
</feature>
<organism evidence="9 10">
    <name type="scientific">Gracilibacillus thailandensis</name>
    <dbReference type="NCBI Taxonomy" id="563735"/>
    <lineage>
        <taxon>Bacteria</taxon>
        <taxon>Bacillati</taxon>
        <taxon>Bacillota</taxon>
        <taxon>Bacilli</taxon>
        <taxon>Bacillales</taxon>
        <taxon>Bacillaceae</taxon>
        <taxon>Gracilibacillus</taxon>
    </lineage>
</organism>
<proteinExistence type="predicted"/>
<keyword evidence="10" id="KW-1185">Reference proteome</keyword>
<accession>A0A6N7QYD1</accession>
<gene>
    <name evidence="9" type="ORF">GH885_12595</name>
</gene>
<comment type="caution">
    <text evidence="9">The sequence shown here is derived from an EMBL/GenBank/DDBJ whole genome shotgun (WGS) entry which is preliminary data.</text>
</comment>
<keyword evidence="3 7" id="KW-0812">Transmembrane</keyword>
<dbReference type="AlphaFoldDB" id="A0A6N7QYD1"/>
<dbReference type="EMBL" id="WJEE01000026">
    <property type="protein sequence ID" value="MRI67173.1"/>
    <property type="molecule type" value="Genomic_DNA"/>
</dbReference>
<keyword evidence="2" id="KW-1003">Cell membrane</keyword>
<evidence type="ECO:0000256" key="1">
    <source>
        <dbReference type="ARBA" id="ARBA00004162"/>
    </source>
</evidence>
<evidence type="ECO:0000256" key="4">
    <source>
        <dbReference type="ARBA" id="ARBA00022989"/>
    </source>
</evidence>
<keyword evidence="4 7" id="KW-1133">Transmembrane helix</keyword>
<evidence type="ECO:0000259" key="8">
    <source>
        <dbReference type="PROSITE" id="PS51849"/>
    </source>
</evidence>
<dbReference type="PROSITE" id="PS51849">
    <property type="entry name" value="RSGI_N"/>
    <property type="match status" value="1"/>
</dbReference>
<comment type="subcellular location">
    <subcellularLocation>
        <location evidence="1">Cell membrane</location>
        <topology evidence="1">Single-pass membrane protein</topology>
    </subcellularLocation>
</comment>
<reference evidence="9 10" key="1">
    <citation type="submission" date="2019-10" db="EMBL/GenBank/DDBJ databases">
        <title>Gracilibacillus salitolerans sp. nov., a moderate halophile isolated from a saline soil in northwest China.</title>
        <authorList>
            <person name="Gan L."/>
        </authorList>
    </citation>
    <scope>NUCLEOTIDE SEQUENCE [LARGE SCALE GENOMIC DNA]</scope>
    <source>
        <strain evidence="9 10">TP2-8</strain>
    </source>
</reference>
<evidence type="ECO:0000256" key="6">
    <source>
        <dbReference type="SAM" id="MobiDB-lite"/>
    </source>
</evidence>
<dbReference type="GO" id="GO:0005886">
    <property type="term" value="C:plasma membrane"/>
    <property type="evidence" value="ECO:0007669"/>
    <property type="project" value="UniProtKB-SubCell"/>
</dbReference>